<reference evidence="1 2" key="1">
    <citation type="submission" date="2018-08" db="EMBL/GenBank/DDBJ databases">
        <title>Actinomadura jelena sp. nov., a novel Actinomycete isolated from soil in Chad.</title>
        <authorList>
            <person name="Shi L."/>
        </authorList>
    </citation>
    <scope>NUCLEOTIDE SEQUENCE [LARGE SCALE GENOMIC DNA]</scope>
    <source>
        <strain evidence="1 2">NEAU-G17</strain>
    </source>
</reference>
<evidence type="ECO:0000313" key="2">
    <source>
        <dbReference type="Proteomes" id="UP000261811"/>
    </source>
</evidence>
<dbReference type="InterPro" id="IPR011990">
    <property type="entry name" value="TPR-like_helical_dom_sf"/>
</dbReference>
<comment type="caution">
    <text evidence="1">The sequence shown here is derived from an EMBL/GenBank/DDBJ whole genome shotgun (WGS) entry which is preliminary data.</text>
</comment>
<dbReference type="EMBL" id="QURH01000711">
    <property type="protein sequence ID" value="RFU38752.1"/>
    <property type="molecule type" value="Genomic_DNA"/>
</dbReference>
<feature type="non-terminal residue" evidence="1">
    <location>
        <position position="1"/>
    </location>
</feature>
<dbReference type="AlphaFoldDB" id="A0A372JFH2"/>
<organism evidence="1 2">
    <name type="scientific">Actinomadura logoneensis</name>
    <dbReference type="NCBI Taxonomy" id="2293572"/>
    <lineage>
        <taxon>Bacteria</taxon>
        <taxon>Bacillati</taxon>
        <taxon>Actinomycetota</taxon>
        <taxon>Actinomycetes</taxon>
        <taxon>Streptosporangiales</taxon>
        <taxon>Thermomonosporaceae</taxon>
        <taxon>Actinomadura</taxon>
    </lineage>
</organism>
<accession>A0A372JFH2</accession>
<dbReference type="PANTHER" id="PTHR47691:SF3">
    <property type="entry name" value="HTH-TYPE TRANSCRIPTIONAL REGULATOR RV0890C-RELATED"/>
    <property type="match status" value="1"/>
</dbReference>
<proteinExistence type="predicted"/>
<dbReference type="RefSeq" id="WP_199486897.1">
    <property type="nucleotide sequence ID" value="NZ_QURH01000711.1"/>
</dbReference>
<dbReference type="Proteomes" id="UP000261811">
    <property type="component" value="Unassembled WGS sequence"/>
</dbReference>
<evidence type="ECO:0008006" key="3">
    <source>
        <dbReference type="Google" id="ProtNLM"/>
    </source>
</evidence>
<keyword evidence="2" id="KW-1185">Reference proteome</keyword>
<evidence type="ECO:0000313" key="1">
    <source>
        <dbReference type="EMBL" id="RFU38752.1"/>
    </source>
</evidence>
<dbReference type="PANTHER" id="PTHR47691">
    <property type="entry name" value="REGULATOR-RELATED"/>
    <property type="match status" value="1"/>
</dbReference>
<gene>
    <name evidence="1" type="ORF">DZF91_26040</name>
</gene>
<dbReference type="SUPFAM" id="SSF48452">
    <property type="entry name" value="TPR-like"/>
    <property type="match status" value="1"/>
</dbReference>
<sequence>EPDHARRLAELCAGSPLALTVAAARLAGRPRWTVEGIVGALGEERRRLAVLTARDAQSDVTVEAALEFSRRALPDPAQRLYALLGLYPGETFDESVAAALAAVPVDEAAHALDTLADANLLDEVSSGRYRFHELTRLHARQEAHASVPAGERAAALERATAWCLRTALAASDAIAPHRRLRRPRPVADVPDARRFGTSAEALDWLDAEFSSLHAVAARAEEQGLYEACWLLVDALWPLFVHRGHRAERLDFEELGLDAARSAGDAEAEAKMLNRTGLTRRVLGDLDGAERDFLAALALWERLGNRQRQGGAERRLGLLAADRRDWDAVITRYTSALAVYRGLGEERRAARTLCDLGAVLVEARRPQDAIDVLMDARDAFAHVDDPHGLARTILFLARAKADIGAGDEAAGLFADALRRMREIGSGTGTVSALRACAEFEVDGGAPDTAVRLLTEAREILARLALPTEPVDRRLAELSAAPDPPPRG</sequence>
<protein>
    <recommendedName>
        <fullName evidence="3">Tetratricopeptide repeat protein</fullName>
    </recommendedName>
</protein>
<dbReference type="Gene3D" id="1.25.40.10">
    <property type="entry name" value="Tetratricopeptide repeat domain"/>
    <property type="match status" value="1"/>
</dbReference>
<name>A0A372JFH2_9ACTN</name>